<organism evidence="18 19">
    <name type="scientific">Solihabitans fulvus</name>
    <dbReference type="NCBI Taxonomy" id="1892852"/>
    <lineage>
        <taxon>Bacteria</taxon>
        <taxon>Bacillati</taxon>
        <taxon>Actinomycetota</taxon>
        <taxon>Actinomycetes</taxon>
        <taxon>Pseudonocardiales</taxon>
        <taxon>Pseudonocardiaceae</taxon>
        <taxon>Solihabitans</taxon>
    </lineage>
</organism>
<dbReference type="InterPro" id="IPR042104">
    <property type="entry name" value="PKS_dehydratase_sf"/>
</dbReference>
<dbReference type="Proteomes" id="UP000323454">
    <property type="component" value="Unassembled WGS sequence"/>
</dbReference>
<keyword evidence="19" id="KW-1185">Reference proteome</keyword>
<name>A0A5B2X1Z9_9PSEU</name>
<dbReference type="SMART" id="SM00822">
    <property type="entry name" value="PKS_KR"/>
    <property type="match status" value="2"/>
</dbReference>
<dbReference type="EC" id="2.3.1.94" evidence="13"/>
<dbReference type="GO" id="GO:0031177">
    <property type="term" value="F:phosphopantetheine binding"/>
    <property type="evidence" value="ECO:0007669"/>
    <property type="project" value="InterPro"/>
</dbReference>
<evidence type="ECO:0000256" key="11">
    <source>
        <dbReference type="ARBA" id="ARBA00060622"/>
    </source>
</evidence>
<dbReference type="SUPFAM" id="SSF47336">
    <property type="entry name" value="ACP-like"/>
    <property type="match status" value="2"/>
</dbReference>
<keyword evidence="7" id="KW-0511">Multifunctional enzyme</keyword>
<dbReference type="GO" id="GO:0004312">
    <property type="term" value="F:fatty acid synthase activity"/>
    <property type="evidence" value="ECO:0007669"/>
    <property type="project" value="TreeGrafter"/>
</dbReference>
<dbReference type="FunFam" id="3.40.47.10:FF:000019">
    <property type="entry name" value="Polyketide synthase type I"/>
    <property type="match status" value="2"/>
</dbReference>
<feature type="domain" description="Ketosynthase family 3 (KS3)" evidence="16">
    <location>
        <begin position="34"/>
        <end position="460"/>
    </location>
</feature>
<dbReference type="FunFam" id="3.40.366.10:FF:000002">
    <property type="entry name" value="Probable polyketide synthase 2"/>
    <property type="match status" value="2"/>
</dbReference>
<dbReference type="PROSITE" id="PS50075">
    <property type="entry name" value="CARRIER"/>
    <property type="match status" value="2"/>
</dbReference>
<feature type="active site" description="Proton acceptor; for dehydratase activity" evidence="14">
    <location>
        <position position="958"/>
    </location>
</feature>
<dbReference type="InterPro" id="IPR036291">
    <property type="entry name" value="NAD(P)-bd_dom_sf"/>
</dbReference>
<evidence type="ECO:0000256" key="14">
    <source>
        <dbReference type="PROSITE-ProRule" id="PRU01363"/>
    </source>
</evidence>
<evidence type="ECO:0000259" key="16">
    <source>
        <dbReference type="PROSITE" id="PS52004"/>
    </source>
</evidence>
<dbReference type="Pfam" id="PF08659">
    <property type="entry name" value="KR"/>
    <property type="match status" value="2"/>
</dbReference>
<evidence type="ECO:0000256" key="10">
    <source>
        <dbReference type="ARBA" id="ARBA00060158"/>
    </source>
</evidence>
<dbReference type="InterPro" id="IPR014031">
    <property type="entry name" value="Ketoacyl_synth_C"/>
</dbReference>
<dbReference type="InterPro" id="IPR050091">
    <property type="entry name" value="PKS_NRPS_Biosynth_Enz"/>
</dbReference>
<dbReference type="PROSITE" id="PS52004">
    <property type="entry name" value="KS3_2"/>
    <property type="match status" value="2"/>
</dbReference>
<dbReference type="Pfam" id="PF21089">
    <property type="entry name" value="PKS_DH_N"/>
    <property type="match status" value="2"/>
</dbReference>
<reference evidence="18 19" key="1">
    <citation type="submission" date="2019-09" db="EMBL/GenBank/DDBJ databases">
        <title>Goodfellowia gen. nov., a new genus of the Pseudonocardineae related to Actinoalloteichus, containing Goodfellowia coeruleoviolacea gen. nov., comb. nov. gen. nov., comb. nov.</title>
        <authorList>
            <person name="Labeda D."/>
        </authorList>
    </citation>
    <scope>NUCLEOTIDE SEQUENCE [LARGE SCALE GENOMIC DNA]</scope>
    <source>
        <strain evidence="18 19">AN110305</strain>
    </source>
</reference>
<comment type="catalytic activity">
    <reaction evidence="9">
        <text>6 (S)-methylmalonyl-CoA + propanoyl-CoA + 6 NADPH + 12 H(+) = 6-deoxyerythronolide B + 6 CO2 + 6 NADP(+) + 7 CoA + H2O</text>
        <dbReference type="Rhea" id="RHEA:23068"/>
        <dbReference type="ChEBI" id="CHEBI:15377"/>
        <dbReference type="ChEBI" id="CHEBI:15378"/>
        <dbReference type="ChEBI" id="CHEBI:16089"/>
        <dbReference type="ChEBI" id="CHEBI:16526"/>
        <dbReference type="ChEBI" id="CHEBI:57287"/>
        <dbReference type="ChEBI" id="CHEBI:57327"/>
        <dbReference type="ChEBI" id="CHEBI:57392"/>
        <dbReference type="ChEBI" id="CHEBI:57783"/>
        <dbReference type="ChEBI" id="CHEBI:58349"/>
        <dbReference type="EC" id="2.3.1.94"/>
    </reaction>
</comment>
<dbReference type="SUPFAM" id="SSF53901">
    <property type="entry name" value="Thiolase-like"/>
    <property type="match status" value="2"/>
</dbReference>
<feature type="region of interest" description="C-terminal hotdog fold" evidence="14">
    <location>
        <begin position="2733"/>
        <end position="2873"/>
    </location>
</feature>
<accession>A0A5B2X1Z9</accession>
<feature type="active site" description="Proton acceptor; for dehydratase activity" evidence="14">
    <location>
        <position position="2630"/>
    </location>
</feature>
<dbReference type="SUPFAM" id="SSF51735">
    <property type="entry name" value="NAD(P)-binding Rossmann-fold domains"/>
    <property type="match status" value="4"/>
</dbReference>
<comment type="pathway">
    <text evidence="11">Antibiotic biosynthesis; erythromycin biosynthesis.</text>
</comment>
<feature type="domain" description="PKS/mFAS DH" evidence="17">
    <location>
        <begin position="2598"/>
        <end position="2873"/>
    </location>
</feature>
<sequence length="3490" mass="362952">MAEDVQKLRDYLKRVTVDLRKARKRLQEVEEQGRDPIAIIGMACRYPGGVRSAEDLWRLVTSGGDAIGGFPTDRGWDVDGLFHPDPDHPGTSAVREGGFLADAAEFDAGFFGISPREALAMDPQQRLLLETSWEALEHAGIDPTSLRGSRSGVFVGRNYHEYGAPLQYAPESVSGHLVTGVVSSVASGRIAYTLGLSGPAITVDTACSTSLVTLHLAVQSLRSGESSLALSGGATVMSTPGTFVEFSRQGALAADGRCRAFAASADGMGMAEGVGIIVLERLSDAIRNGHTVLAVVRGSAANQDGASNGLAAPNGPAQQRVIRAALASAGLTAAEVDLVEAHGTGTTLGDPIEAQAILATYGQGRQEDRPLWLGSVKSTIGHTQAAAGVAGIIKAVSALRHAVLPRTLHADEPSPHVDWSTGAVRLLTDNRPWPDSGAPRRAGVSAFGISGTNVHVVLEQAPEPEPVEAVRPPDVLPWLVSGRTEAAVRAQAGALRDHLLASPDLSPLDVGWSLAGRAALEHRAVLVGADRDDLLTALAALAVGEPAPRVVTGLAQDGRKSVFVFPGQGSQWAGMARELLVASPVFAERLHECAIALESFMDWSVLDVLRGADGAPTLERVDVVQPVLWAVMVSLAALWRSHGVEPAAVVGHSQGEIAAAVVAGALSLDDGARVVALRAKALLALAGRGGMVSLALPAVAATDLVASFAGRVSIAAANGPGSTVVSGDPDALDELLTTCEQRDIRARRVPVDYASHSAQVTEIRAELLAALDGITPRAAEVPFYSTVTGAPLDTAGLDAEYWYTNLRQTVRFDAAVRALLADGHSAFIEASPHPVLTVGVQETVEAVGADAVAVGSLRRDDGGLDRFLLSLGEAHAHGVPVRWRDLYAGARRVDLPTYAFQRQRYWLDPVALTGDPGALGLTAADHPLLGAEVSLADDDRLVLTGRLSLAAHPWLADHSALGAILLPGTAFVELALTAGARIGWHGLAELTLEAPLRLPEDGAVQVQLVLDDRDESGRRALRIYSRPDSPADLPWRRHASAVLTAGPNAPADADAAQWPPAGAEPEDVTDLYARFADLGLRYGPAFQGVRAAWRRGDEVFAEVALPEAAGGEAARFGVHPALLDAALHGVGLGGFFGEATGLDRARLPFSWTGVRLHRTGATELRVRLAPAGPDALSVTVSDAAGQPVLSVESLVARPVSAEQLHGDTLGDALFRLDWAPLAVDAIQDPGVTLLDVSDAGDALRAIQSWLAEDRPADAPLTLVTTGAVAALPAESPDPAGASAWGLVRSAQSEHPGRFVLVDLDDDEASRRALPSAVATGEPQFAIRAGQASVPRLARAQSTVDTSVSWNPDGTVLITGGTGTLGGLLARHLVERHGVRHLLLVSRSGPAADGAAELTAALAEAGATATVAACDVTDRAALAALLADLPAEHPLTAVLHAAGAVDDGLVETLTPQRMAAVFAPKADAALALHELTRDLPLTAFVLFSSAAAVLGGPGQGSYAAANAYLDALAQRRRAAGLPATALGWGLWEQRSGLTGALREVDLARMARVGVTALSSADALALFDRACAAPEPVLLPVRLDLAALRTQDATLPAVLRGLVRVPSRRAAAAVAPADGLLATLAALPAADRDRAVLDLVRAQAGAVLGHASAEDVHPTRAFKELGFDSLTAVELRNRLAAATGLRLPATLVFDHPNPVALARFLTNSTGSDDRAEAPARTATGDEPIAIVGMACRFPGGVRSPEDLWRLLSEGGDAISEFPADRGWDPAELYDPDPDRAGRSSVWSGGFLHDAADFDPGFFGVSPREALAMDPQQRLLLETSWEAFERAGIDPLSLRGSDTGVFAGLMYHDYAARVPNPPADLEPYLGNGSAGSIATGRVAYVFGLEGPAVTVDTACSSSLVAMHLAARALRSGECGLALAGGVTVMSTLGTFVEFSRQRGLASDGRCKSFAAAADGTGLSEGAGMLLLERLSDARRNGHPVLAVVRGSAVNQDGASNGLTAPNGPSQQRVIRAALANAGLMPADVDAVEAHGTGTTLGDPIEAQALLATYGDGRAEGSPLWLGSVKSNIGHTQAAAGVAGVIKMVQAMRHGVLPMTLHVDEPTPQVDWADGAVALLTEPTPWPATGHARRAGVSSFGASGTNAHLVLEQADPEPAATEQPEPEVVPLLVTAHTGPALREQAARLRERLAEARPVDVGFSLATTRSALEHRAVVVGDRAALAAGLDALAAGRDAGNLVCARAGEDRRLAFLFSGQGSQRLGMGRELCAAYPVFAAAFDEVCAALPDIPLREVVFGGDAEALDRTGLAQPALFAVEVALFRLLESWGVTPAFVTGHSLGEVAAAHVAGVLSLADACCLVGARAGLMEALPEGGVMVAVTAPEAEVLPLVRPAACVAAVNGPAATVLSGDEDAVTAVVAELESKGYRSKRLRVSRAFHSARMDGMLAEFRAVAESLTYASPRIPFVSTVTGDVVSDEVCLPEYWVRQVREPVRFADAVTTLRTKGVTDFVEVGPGSALTALARASVAGDADVVATLRHGRPEPVSALTALGGLAVRGVPVDWPTVFAGSGGRRTDLPTTAFQRQRLWLDATPRHEPTDAAHPLLDTLVDLADGGGLLGTGRLSTGTHPWLADHAVVGRVFLPGTAFVELALTAGARLGCGRLADLTLEAPLVLSATPVRVQLTVGAADESGRREVRVFTRPDEASADEPWTRHATGTLMPDAADPVDSFDWPPANADRQDVPALYDRLAAAGFEYGPTFRGLRAAWRRGAEVFAELELPTQTLGAERFGLHPALLDAALHTIALTDAAPGATADEVPMPFTWQGVRLCGPGGTTLRVRLSPARPDAVSLHAVDQTGRPVLHVDSLTLRTATADSLGGTGQDSLYRVDWTPLPEPAGPRPRSWAVWDPEIAAALRRAGLDVTVVTELPPPDADLVVVSAAGTEMVDGRAALRGTLDLVQRWVAEERPADARLVLVTRDAGADVGQAPIWGLVRSAQAEHPDRLVLVDLDGSAESLHALPAALASGEPQLAVRAGTLTVPRLSSVVPSTVDGRSFDSHGTVLITGGTGALGGLLARHLASTHGVRHLLLASRRGPDVPCAAELVADLAELGAAATIVACDVADRAEVAALLATVPTDHPLTAVVHAAGVVDDGLVGALTPDRLDGVLAAKADAAAHLHELTSDLPLAAFVLFSSFAGTAGGAGQAGYAAANAYLDALATHRNAAGLPATALAWGLWERRSGITGHLDAADHARMARTGVLALSDREALALFDAALRDPSPVLVPVRLDRAALRAKAAAGALPALYRGLVRMPTAKAPAESGSTGLDDLTRRLAALPEPERADALLGFVREQVAVVLGFADPAQVEPEKSFTDLGFDSLTAVELRNRLHLATDTHLPTTLVFDYPTPALLADFLGVELAIDGPDPTEVAMDELDRLELMLSAFSTTATTHSRIAIRLRGLLAQWTGERVELVGDHGELDAASDDELFNLVDNLGNS</sequence>
<dbReference type="Gene3D" id="3.30.70.3290">
    <property type="match status" value="2"/>
</dbReference>
<dbReference type="SMART" id="SM01294">
    <property type="entry name" value="PKS_PP_betabranch"/>
    <property type="match status" value="2"/>
</dbReference>
<evidence type="ECO:0000256" key="8">
    <source>
        <dbReference type="ARBA" id="ARBA00023315"/>
    </source>
</evidence>
<dbReference type="InterPro" id="IPR055123">
    <property type="entry name" value="SpnB-like_Rossmann"/>
</dbReference>
<evidence type="ECO:0000256" key="5">
    <source>
        <dbReference type="ARBA" id="ARBA00022737"/>
    </source>
</evidence>
<dbReference type="InterPro" id="IPR014043">
    <property type="entry name" value="Acyl_transferase_dom"/>
</dbReference>
<feature type="domain" description="Carrier" evidence="15">
    <location>
        <begin position="1632"/>
        <end position="1707"/>
    </location>
</feature>
<dbReference type="InterPro" id="IPR006162">
    <property type="entry name" value="Ppantetheine_attach_site"/>
</dbReference>
<dbReference type="PROSITE" id="PS52019">
    <property type="entry name" value="PKS_MFAS_DH"/>
    <property type="match status" value="2"/>
</dbReference>
<dbReference type="Pfam" id="PF02801">
    <property type="entry name" value="Ketoacyl-synt_C"/>
    <property type="match status" value="2"/>
</dbReference>
<dbReference type="InterPro" id="IPR020807">
    <property type="entry name" value="PKS_DH"/>
</dbReference>
<feature type="active site" description="Proton donor; for dehydratase activity" evidence="14">
    <location>
        <position position="2793"/>
    </location>
</feature>
<dbReference type="InterPro" id="IPR013968">
    <property type="entry name" value="PKS_KR"/>
</dbReference>
<dbReference type="PROSITE" id="PS00012">
    <property type="entry name" value="PHOSPHOPANTETHEINE"/>
    <property type="match status" value="2"/>
</dbReference>
<dbReference type="InterPro" id="IPR036299">
    <property type="entry name" value="Polyketide_synth_docking_sf"/>
</dbReference>
<dbReference type="InterPro" id="IPR018201">
    <property type="entry name" value="Ketoacyl_synth_AS"/>
</dbReference>
<dbReference type="Pfam" id="PF08990">
    <property type="entry name" value="Docking"/>
    <property type="match status" value="1"/>
</dbReference>
<dbReference type="SMART" id="SM00826">
    <property type="entry name" value="PKS_DH"/>
    <property type="match status" value="2"/>
</dbReference>
<dbReference type="Gene3D" id="3.40.50.720">
    <property type="entry name" value="NAD(P)-binding Rossmann-like Domain"/>
    <property type="match status" value="2"/>
</dbReference>
<feature type="region of interest" description="N-terminal hotdog fold" evidence="14">
    <location>
        <begin position="2598"/>
        <end position="2722"/>
    </location>
</feature>
<dbReference type="GO" id="GO:0047879">
    <property type="term" value="F:erythronolide synthase activity"/>
    <property type="evidence" value="ECO:0007669"/>
    <property type="project" value="UniProtKB-EC"/>
</dbReference>
<keyword evidence="8" id="KW-0012">Acyltransferase</keyword>
<feature type="domain" description="PKS/mFAS DH" evidence="17">
    <location>
        <begin position="926"/>
        <end position="1205"/>
    </location>
</feature>
<dbReference type="RefSeq" id="WP_149852271.1">
    <property type="nucleotide sequence ID" value="NZ_VUOB01000046.1"/>
</dbReference>
<dbReference type="Pfam" id="PF14765">
    <property type="entry name" value="PS-DH"/>
    <property type="match status" value="2"/>
</dbReference>
<evidence type="ECO:0000256" key="9">
    <source>
        <dbReference type="ARBA" id="ARBA00052442"/>
    </source>
</evidence>
<dbReference type="InterPro" id="IPR049900">
    <property type="entry name" value="PKS_mFAS_DH"/>
</dbReference>
<dbReference type="PANTHER" id="PTHR43775:SF51">
    <property type="entry name" value="INACTIVE PHENOLPHTHIOCEROL SYNTHESIS POLYKETIDE SYNTHASE TYPE I PKS1-RELATED"/>
    <property type="match status" value="1"/>
</dbReference>
<feature type="region of interest" description="C-terminal hotdog fold" evidence="14">
    <location>
        <begin position="1063"/>
        <end position="1205"/>
    </location>
</feature>
<dbReference type="InterPro" id="IPR016039">
    <property type="entry name" value="Thiolase-like"/>
</dbReference>
<evidence type="ECO:0000259" key="17">
    <source>
        <dbReference type="PROSITE" id="PS52019"/>
    </source>
</evidence>
<evidence type="ECO:0000256" key="4">
    <source>
        <dbReference type="ARBA" id="ARBA00022679"/>
    </source>
</evidence>
<comment type="function">
    <text evidence="10">Involved in the biosynthesis of antibiotic erythromycin via the biosynthesis of its aglycone precursor, 6-deoxyerythronolide B (6-dEB).</text>
</comment>
<dbReference type="GO" id="GO:0004315">
    <property type="term" value="F:3-oxoacyl-[acyl-carrier-protein] synthase activity"/>
    <property type="evidence" value="ECO:0007669"/>
    <property type="project" value="InterPro"/>
</dbReference>
<keyword evidence="4" id="KW-0808">Transferase</keyword>
<dbReference type="SUPFAM" id="SSF52151">
    <property type="entry name" value="FabD/lysophospholipase-like"/>
    <property type="match status" value="2"/>
</dbReference>
<keyword evidence="5" id="KW-0677">Repeat</keyword>
<dbReference type="SUPFAM" id="SSF55048">
    <property type="entry name" value="Probable ACP-binding domain of malonyl-CoA ACP transacylase"/>
    <property type="match status" value="2"/>
</dbReference>
<dbReference type="InterPro" id="IPR020806">
    <property type="entry name" value="PKS_PP-bd"/>
</dbReference>
<feature type="active site" description="Proton donor; for dehydratase activity" evidence="14">
    <location>
        <position position="1124"/>
    </location>
</feature>
<dbReference type="FunFam" id="1.10.1200.10:FF:000007">
    <property type="entry name" value="Probable polyketide synthase pks17"/>
    <property type="match status" value="2"/>
</dbReference>
<evidence type="ECO:0000256" key="3">
    <source>
        <dbReference type="ARBA" id="ARBA00022553"/>
    </source>
</evidence>
<evidence type="ECO:0000259" key="15">
    <source>
        <dbReference type="PROSITE" id="PS50075"/>
    </source>
</evidence>
<dbReference type="InterPro" id="IPR049552">
    <property type="entry name" value="PKS_DH_N"/>
</dbReference>
<dbReference type="SMART" id="SM00827">
    <property type="entry name" value="PKS_AT"/>
    <property type="match status" value="2"/>
</dbReference>
<dbReference type="GO" id="GO:0006633">
    <property type="term" value="P:fatty acid biosynthetic process"/>
    <property type="evidence" value="ECO:0007669"/>
    <property type="project" value="InterPro"/>
</dbReference>
<feature type="region of interest" description="N-terminal hotdog fold" evidence="14">
    <location>
        <begin position="926"/>
        <end position="1050"/>
    </location>
</feature>
<dbReference type="InterPro" id="IPR020841">
    <property type="entry name" value="PKS_Beta-ketoAc_synthase_dom"/>
</dbReference>
<comment type="cofactor">
    <cofactor evidence="1">
        <name>pantetheine 4'-phosphate</name>
        <dbReference type="ChEBI" id="CHEBI:47942"/>
    </cofactor>
</comment>
<evidence type="ECO:0000256" key="1">
    <source>
        <dbReference type="ARBA" id="ARBA00001957"/>
    </source>
</evidence>
<keyword evidence="2" id="KW-0596">Phosphopantetheine</keyword>
<dbReference type="InterPro" id="IPR049551">
    <property type="entry name" value="PKS_DH_C"/>
</dbReference>
<gene>
    <name evidence="18" type="ORF">F0L68_25170</name>
</gene>
<keyword evidence="3" id="KW-0597">Phosphoprotein</keyword>
<dbReference type="SMART" id="SM00825">
    <property type="entry name" value="PKS_KS"/>
    <property type="match status" value="2"/>
</dbReference>
<dbReference type="InterPro" id="IPR032821">
    <property type="entry name" value="PKS_assoc"/>
</dbReference>
<dbReference type="SUPFAM" id="SSF101173">
    <property type="entry name" value="Docking domain B of the erythromycin polyketide synthase (DEBS)"/>
    <property type="match status" value="1"/>
</dbReference>
<evidence type="ECO:0000313" key="18">
    <source>
        <dbReference type="EMBL" id="KAA2257253.1"/>
    </source>
</evidence>
<dbReference type="OrthoDB" id="9778690at2"/>
<dbReference type="Pfam" id="PF00698">
    <property type="entry name" value="Acyl_transf_1"/>
    <property type="match status" value="2"/>
</dbReference>
<comment type="caution">
    <text evidence="18">The sequence shown here is derived from an EMBL/GenBank/DDBJ whole genome shotgun (WGS) entry which is preliminary data.</text>
</comment>
<evidence type="ECO:0000256" key="2">
    <source>
        <dbReference type="ARBA" id="ARBA00022450"/>
    </source>
</evidence>
<dbReference type="Pfam" id="PF00109">
    <property type="entry name" value="ketoacyl-synt"/>
    <property type="match status" value="2"/>
</dbReference>
<protein>
    <recommendedName>
        <fullName evidence="13">6-deoxyerythronolide-B synthase</fullName>
        <ecNumber evidence="13">2.3.1.94</ecNumber>
    </recommendedName>
</protein>
<dbReference type="InterPro" id="IPR036736">
    <property type="entry name" value="ACP-like_sf"/>
</dbReference>
<dbReference type="PANTHER" id="PTHR43775">
    <property type="entry name" value="FATTY ACID SYNTHASE"/>
    <property type="match status" value="1"/>
</dbReference>
<dbReference type="InterPro" id="IPR001227">
    <property type="entry name" value="Ac_transferase_dom_sf"/>
</dbReference>
<dbReference type="Gene3D" id="1.10.1200.10">
    <property type="entry name" value="ACP-like"/>
    <property type="match status" value="2"/>
</dbReference>
<dbReference type="InterPro" id="IPR015083">
    <property type="entry name" value="NorB/c/GfsB-D-like_docking"/>
</dbReference>
<dbReference type="InterPro" id="IPR014030">
    <property type="entry name" value="Ketoacyl_synth_N"/>
</dbReference>
<dbReference type="SMART" id="SM00823">
    <property type="entry name" value="PKS_PP"/>
    <property type="match status" value="2"/>
</dbReference>
<dbReference type="CDD" id="cd08956">
    <property type="entry name" value="KR_3_FAS_SDR_x"/>
    <property type="match status" value="2"/>
</dbReference>
<feature type="domain" description="Carrier" evidence="15">
    <location>
        <begin position="3337"/>
        <end position="3412"/>
    </location>
</feature>
<feature type="domain" description="Ketosynthase family 3 (KS3)" evidence="16">
    <location>
        <begin position="1723"/>
        <end position="2149"/>
    </location>
</feature>
<dbReference type="CDD" id="cd00833">
    <property type="entry name" value="PKS"/>
    <property type="match status" value="2"/>
</dbReference>
<dbReference type="EMBL" id="VUOB01000046">
    <property type="protein sequence ID" value="KAA2257253.1"/>
    <property type="molecule type" value="Genomic_DNA"/>
</dbReference>
<reference evidence="18 19" key="2">
    <citation type="submission" date="2019-09" db="EMBL/GenBank/DDBJ databases">
        <authorList>
            <person name="Jin C."/>
        </authorList>
    </citation>
    <scope>NUCLEOTIDE SEQUENCE [LARGE SCALE GENOMIC DNA]</scope>
    <source>
        <strain evidence="18 19">AN110305</strain>
    </source>
</reference>
<evidence type="ECO:0000256" key="6">
    <source>
        <dbReference type="ARBA" id="ARBA00023194"/>
    </source>
</evidence>
<evidence type="ECO:0000256" key="12">
    <source>
        <dbReference type="ARBA" id="ARBA00063272"/>
    </source>
</evidence>
<dbReference type="Pfam" id="PF16197">
    <property type="entry name" value="KAsynt_C_assoc"/>
    <property type="match status" value="2"/>
</dbReference>
<dbReference type="InterPro" id="IPR057326">
    <property type="entry name" value="KR_dom"/>
</dbReference>
<dbReference type="Gene3D" id="3.40.47.10">
    <property type="match status" value="2"/>
</dbReference>
<dbReference type="InterPro" id="IPR016036">
    <property type="entry name" value="Malonyl_transacylase_ACP-bd"/>
</dbReference>
<dbReference type="InterPro" id="IPR016035">
    <property type="entry name" value="Acyl_Trfase/lysoPLipase"/>
</dbReference>
<dbReference type="InterPro" id="IPR009081">
    <property type="entry name" value="PP-bd_ACP"/>
</dbReference>
<comment type="subunit">
    <text evidence="12">Homodimer. Erythronolide synthase is composed of EryAI, EryAII and EryAIII multimodular (2 modules) polypeptides each coding for a functional synthase subunit which participates in 2 of the six FAS-like elongation steps required for formation of the polyketide. Module 1, 2, 3, 4, 5, and 6 participating in biosynthesis steps 1, 2, 3, 4, 5, and 6, respectively.</text>
</comment>
<dbReference type="GO" id="GO:0033068">
    <property type="term" value="P:macrolide biosynthetic process"/>
    <property type="evidence" value="ECO:0007669"/>
    <property type="project" value="UniProtKB-ARBA"/>
</dbReference>
<dbReference type="Pfam" id="PF00550">
    <property type="entry name" value="PP-binding"/>
    <property type="match status" value="2"/>
</dbReference>
<dbReference type="Gene3D" id="3.10.129.110">
    <property type="entry name" value="Polyketide synthase dehydratase"/>
    <property type="match status" value="2"/>
</dbReference>
<evidence type="ECO:0000313" key="19">
    <source>
        <dbReference type="Proteomes" id="UP000323454"/>
    </source>
</evidence>
<evidence type="ECO:0000256" key="13">
    <source>
        <dbReference type="ARBA" id="ARBA00066981"/>
    </source>
</evidence>
<dbReference type="PROSITE" id="PS00606">
    <property type="entry name" value="KS3_1"/>
    <property type="match status" value="2"/>
</dbReference>
<proteinExistence type="predicted"/>
<evidence type="ECO:0000256" key="7">
    <source>
        <dbReference type="ARBA" id="ARBA00023268"/>
    </source>
</evidence>
<dbReference type="Pfam" id="PF22953">
    <property type="entry name" value="SpnB_Rossmann"/>
    <property type="match status" value="2"/>
</dbReference>
<dbReference type="Gene3D" id="3.40.366.10">
    <property type="entry name" value="Malonyl-Coenzyme A Acyl Carrier Protein, domain 2"/>
    <property type="match status" value="2"/>
</dbReference>
<keyword evidence="6" id="KW-0045">Antibiotic biosynthesis</keyword>